<keyword evidence="4" id="KW-0408">Iron</keyword>
<dbReference type="PANTHER" id="PTHR30006">
    <property type="entry name" value="THIAMINE-BINDING PERIPLASMIC PROTEIN-RELATED"/>
    <property type="match status" value="1"/>
</dbReference>
<keyword evidence="7" id="KW-1185">Reference proteome</keyword>
<feature type="signal peptide" evidence="5">
    <location>
        <begin position="1"/>
        <end position="24"/>
    </location>
</feature>
<protein>
    <submittedName>
        <fullName evidence="6">Ferric iron-binding periplasmic protein of ABC transporter</fullName>
    </submittedName>
</protein>
<comment type="similarity">
    <text evidence="1">Belongs to the bacterial solute-binding protein 1 family.</text>
</comment>
<keyword evidence="3 5" id="KW-0732">Signal</keyword>
<dbReference type="OrthoDB" id="9769567at2"/>
<evidence type="ECO:0000313" key="7">
    <source>
        <dbReference type="Proteomes" id="UP000009235"/>
    </source>
</evidence>
<evidence type="ECO:0000313" key="6">
    <source>
        <dbReference type="EMBL" id="AEF42290.1"/>
    </source>
</evidence>
<keyword evidence="2" id="KW-0406">Ion transport</keyword>
<dbReference type="PIRSF" id="PIRSF002825">
    <property type="entry name" value="CfbpA"/>
    <property type="match status" value="1"/>
</dbReference>
<evidence type="ECO:0000256" key="1">
    <source>
        <dbReference type="ARBA" id="ARBA00008520"/>
    </source>
</evidence>
<evidence type="ECO:0000256" key="4">
    <source>
        <dbReference type="PIRSR" id="PIRSR002825-1"/>
    </source>
</evidence>
<dbReference type="Pfam" id="PF13343">
    <property type="entry name" value="SBP_bac_6"/>
    <property type="match status" value="1"/>
</dbReference>
<dbReference type="Gene3D" id="3.40.190.10">
    <property type="entry name" value="Periplasmic binding protein-like II"/>
    <property type="match status" value="2"/>
</dbReference>
<dbReference type="GO" id="GO:0006826">
    <property type="term" value="P:iron ion transport"/>
    <property type="evidence" value="ECO:0007669"/>
    <property type="project" value="UniProtKB-KW"/>
</dbReference>
<proteinExistence type="inferred from homology"/>
<accession>F6EGQ2</accession>
<dbReference type="AlphaFoldDB" id="F6EGQ2"/>
<keyword evidence="2" id="KW-0813">Transport</keyword>
<keyword evidence="2" id="KW-0410">Iron transport</keyword>
<evidence type="ECO:0000256" key="5">
    <source>
        <dbReference type="SAM" id="SignalP"/>
    </source>
</evidence>
<dbReference type="Proteomes" id="UP000009235">
    <property type="component" value="Chromosome"/>
</dbReference>
<dbReference type="CDD" id="cd13543">
    <property type="entry name" value="PBP2_Fbp"/>
    <property type="match status" value="1"/>
</dbReference>
<dbReference type="SUPFAM" id="SSF53850">
    <property type="entry name" value="Periplasmic binding protein-like II"/>
    <property type="match status" value="1"/>
</dbReference>
<sequence>MITRKRFTTVLAAVALAVPLAACGSDEPTTAAPEGETNGAAEETTLVLYSGRNEDLVAPLIEDLEEATGVSIDVRYGNTAELAAQILEEGASSPADVYFSQDAGALGALSQADLLAPLDGETLELVPEAYRAADDTWVATSGRARVIAYDSEALDEAAVPDTIDALLEPEWRGKVGFAPTNASWQSFVTALRVSRGEDGAREWLEAFRDNEPVSYENNNAILTAVNEGQVEIGLINHYYWYKLAKEEGAESLRANVKYLAPGDEGALINIAGVGVLASSQNQEAAQALVAAMLAEDAQQYFLDETSEYPVIDGLSVTDEGRPQLDELQGPDIDLSDLASLEATQELLTEVGLL</sequence>
<evidence type="ECO:0000256" key="3">
    <source>
        <dbReference type="ARBA" id="ARBA00022729"/>
    </source>
</evidence>
<dbReference type="EMBL" id="CP002786">
    <property type="protein sequence ID" value="AEF42290.1"/>
    <property type="molecule type" value="Genomic_DNA"/>
</dbReference>
<feature type="binding site" evidence="4">
    <location>
        <position position="238"/>
    </location>
    <ligand>
        <name>Fe cation</name>
        <dbReference type="ChEBI" id="CHEBI:24875"/>
    </ligand>
</feature>
<dbReference type="HOGENOM" id="CLU_026974_2_0_11"/>
<dbReference type="InterPro" id="IPR026045">
    <property type="entry name" value="Ferric-bd"/>
</dbReference>
<keyword evidence="4" id="KW-0479">Metal-binding</keyword>
<dbReference type="KEGG" id="asd:AS9A_3852"/>
<dbReference type="STRING" id="443218.AS9A_3852"/>
<organism evidence="6 7">
    <name type="scientific">Hoyosella subflava (strain DSM 45089 / JCM 17490 / NBRC 109087 / DQS3-9A1)</name>
    <name type="common">Amycolicicoccus subflavus</name>
    <dbReference type="NCBI Taxonomy" id="443218"/>
    <lineage>
        <taxon>Bacteria</taxon>
        <taxon>Bacillati</taxon>
        <taxon>Actinomycetota</taxon>
        <taxon>Actinomycetes</taxon>
        <taxon>Mycobacteriales</taxon>
        <taxon>Hoyosellaceae</taxon>
        <taxon>Hoyosella</taxon>
    </lineage>
</organism>
<name>F6EGQ2_HOYSD</name>
<dbReference type="eggNOG" id="COG1840">
    <property type="taxonomic scope" value="Bacteria"/>
</dbReference>
<feature type="chain" id="PRO_5038681781" evidence="5">
    <location>
        <begin position="25"/>
        <end position="353"/>
    </location>
</feature>
<gene>
    <name evidence="6" type="ordered locus">AS9A_3852</name>
</gene>
<evidence type="ECO:0000256" key="2">
    <source>
        <dbReference type="ARBA" id="ARBA00022496"/>
    </source>
</evidence>
<feature type="binding site" evidence="4">
    <location>
        <position position="239"/>
    </location>
    <ligand>
        <name>Fe cation</name>
        <dbReference type="ChEBI" id="CHEBI:24875"/>
    </ligand>
</feature>
<dbReference type="GO" id="GO:0046872">
    <property type="term" value="F:metal ion binding"/>
    <property type="evidence" value="ECO:0007669"/>
    <property type="project" value="UniProtKB-KW"/>
</dbReference>
<dbReference type="RefSeq" id="WP_013808639.1">
    <property type="nucleotide sequence ID" value="NC_015564.1"/>
</dbReference>
<dbReference type="GO" id="GO:0030288">
    <property type="term" value="C:outer membrane-bounded periplasmic space"/>
    <property type="evidence" value="ECO:0007669"/>
    <property type="project" value="TreeGrafter"/>
</dbReference>
<dbReference type="PANTHER" id="PTHR30006:SF15">
    <property type="entry name" value="IRON-UTILIZATION PERIPLASMIC PROTEIN"/>
    <property type="match status" value="1"/>
</dbReference>
<reference evidence="6 7" key="1">
    <citation type="journal article" date="2011" name="J. Bacteriol.">
        <title>Complete genome sequence of Amycolicicoccus subflavus DQS3-9A1T, an actinomycete isolated from crude oil-polluted soil.</title>
        <authorList>
            <person name="Cai M."/>
            <person name="Chen W.M."/>
            <person name="Nie Y."/>
            <person name="Chi C.Q."/>
            <person name="Wang Y.N."/>
            <person name="Tang Y.Q."/>
            <person name="Li G.Y."/>
            <person name="Wu X.L."/>
        </authorList>
    </citation>
    <scope>NUCLEOTIDE SEQUENCE [LARGE SCALE GENOMIC DNA]</scope>
    <source>
        <strain evidence="7">DSM 45089 / DQS3-9A1</strain>
    </source>
</reference>